<evidence type="ECO:0000313" key="2">
    <source>
        <dbReference type="Proteomes" id="UP000007798"/>
    </source>
</evidence>
<keyword evidence="2" id="KW-1185">Reference proteome</keyword>
<accession>A0A0Q9X652</accession>
<evidence type="ECO:0000313" key="1">
    <source>
        <dbReference type="EMBL" id="KRG00302.1"/>
    </source>
</evidence>
<name>A0A0Q9X652_DROWI</name>
<sequence length="101" mass="12044">MWKCFRSTLLDQKRCAEPVKLFLTKRLLSDDGELTKSDEIKNRSAWSQRIQMLVVKREKLQEMSDDIQRQQSDIEVRLRLNEQQLKKATDEYNKLNPTSDD</sequence>
<dbReference type="AlphaFoldDB" id="A0A0Q9X652"/>
<gene>
    <name evidence="1" type="primary">Dwil\GK27371</name>
    <name evidence="1" type="ORF">Dwil_GK27371</name>
</gene>
<dbReference type="Proteomes" id="UP000007798">
    <property type="component" value="Unassembled WGS sequence"/>
</dbReference>
<organism evidence="1 2">
    <name type="scientific">Drosophila willistoni</name>
    <name type="common">Fruit fly</name>
    <dbReference type="NCBI Taxonomy" id="7260"/>
    <lineage>
        <taxon>Eukaryota</taxon>
        <taxon>Metazoa</taxon>
        <taxon>Ecdysozoa</taxon>
        <taxon>Arthropoda</taxon>
        <taxon>Hexapoda</taxon>
        <taxon>Insecta</taxon>
        <taxon>Pterygota</taxon>
        <taxon>Neoptera</taxon>
        <taxon>Endopterygota</taxon>
        <taxon>Diptera</taxon>
        <taxon>Brachycera</taxon>
        <taxon>Muscomorpha</taxon>
        <taxon>Ephydroidea</taxon>
        <taxon>Drosophilidae</taxon>
        <taxon>Drosophila</taxon>
        <taxon>Sophophora</taxon>
    </lineage>
</organism>
<dbReference type="KEGG" id="dwi:26529373"/>
<proteinExistence type="predicted"/>
<protein>
    <submittedName>
        <fullName evidence="1">Uncharacterized protein</fullName>
    </submittedName>
</protein>
<dbReference type="InParanoid" id="A0A0Q9X652"/>
<dbReference type="EMBL" id="CH964282">
    <property type="protein sequence ID" value="KRG00302.1"/>
    <property type="molecule type" value="Genomic_DNA"/>
</dbReference>
<reference evidence="1 2" key="1">
    <citation type="journal article" date="2007" name="Nature">
        <title>Evolution of genes and genomes on the Drosophila phylogeny.</title>
        <authorList>
            <consortium name="Drosophila 12 Genomes Consortium"/>
            <person name="Clark A.G."/>
            <person name="Eisen M.B."/>
            <person name="Smith D.R."/>
            <person name="Bergman C.M."/>
            <person name="Oliver B."/>
            <person name="Markow T.A."/>
            <person name="Kaufman T.C."/>
            <person name="Kellis M."/>
            <person name="Gelbart W."/>
            <person name="Iyer V.N."/>
            <person name="Pollard D.A."/>
            <person name="Sackton T.B."/>
            <person name="Larracuente A.M."/>
            <person name="Singh N.D."/>
            <person name="Abad J.P."/>
            <person name="Abt D.N."/>
            <person name="Adryan B."/>
            <person name="Aguade M."/>
            <person name="Akashi H."/>
            <person name="Anderson W.W."/>
            <person name="Aquadro C.F."/>
            <person name="Ardell D.H."/>
            <person name="Arguello R."/>
            <person name="Artieri C.G."/>
            <person name="Barbash D.A."/>
            <person name="Barker D."/>
            <person name="Barsanti P."/>
            <person name="Batterham P."/>
            <person name="Batzoglou S."/>
            <person name="Begun D."/>
            <person name="Bhutkar A."/>
            <person name="Blanco E."/>
            <person name="Bosak S.A."/>
            <person name="Bradley R.K."/>
            <person name="Brand A.D."/>
            <person name="Brent M.R."/>
            <person name="Brooks A.N."/>
            <person name="Brown R.H."/>
            <person name="Butlin R.K."/>
            <person name="Caggese C."/>
            <person name="Calvi B.R."/>
            <person name="Bernardo de Carvalho A."/>
            <person name="Caspi A."/>
            <person name="Castrezana S."/>
            <person name="Celniker S.E."/>
            <person name="Chang J.L."/>
            <person name="Chapple C."/>
            <person name="Chatterji S."/>
            <person name="Chinwalla A."/>
            <person name="Civetta A."/>
            <person name="Clifton S.W."/>
            <person name="Comeron J.M."/>
            <person name="Costello J.C."/>
            <person name="Coyne J.A."/>
            <person name="Daub J."/>
            <person name="David R.G."/>
            <person name="Delcher A.L."/>
            <person name="Delehaunty K."/>
            <person name="Do C.B."/>
            <person name="Ebling H."/>
            <person name="Edwards K."/>
            <person name="Eickbush T."/>
            <person name="Evans J.D."/>
            <person name="Filipski A."/>
            <person name="Findeiss S."/>
            <person name="Freyhult E."/>
            <person name="Fulton L."/>
            <person name="Fulton R."/>
            <person name="Garcia A.C."/>
            <person name="Gardiner A."/>
            <person name="Garfield D.A."/>
            <person name="Garvin B.E."/>
            <person name="Gibson G."/>
            <person name="Gilbert D."/>
            <person name="Gnerre S."/>
            <person name="Godfrey J."/>
            <person name="Good R."/>
            <person name="Gotea V."/>
            <person name="Gravely B."/>
            <person name="Greenberg A.J."/>
            <person name="Griffiths-Jones S."/>
            <person name="Gross S."/>
            <person name="Guigo R."/>
            <person name="Gustafson E.A."/>
            <person name="Haerty W."/>
            <person name="Hahn M.W."/>
            <person name="Halligan D.L."/>
            <person name="Halpern A.L."/>
            <person name="Halter G.M."/>
            <person name="Han M.V."/>
            <person name="Heger A."/>
            <person name="Hillier L."/>
            <person name="Hinrichs A.S."/>
            <person name="Holmes I."/>
            <person name="Hoskins R.A."/>
            <person name="Hubisz M.J."/>
            <person name="Hultmark D."/>
            <person name="Huntley M.A."/>
            <person name="Jaffe D.B."/>
            <person name="Jagadeeshan S."/>
            <person name="Jeck W.R."/>
            <person name="Johnson J."/>
            <person name="Jones C.D."/>
            <person name="Jordan W.C."/>
            <person name="Karpen G.H."/>
            <person name="Kataoka E."/>
            <person name="Keightley P.D."/>
            <person name="Kheradpour P."/>
            <person name="Kirkness E.F."/>
            <person name="Koerich L.B."/>
            <person name="Kristiansen K."/>
            <person name="Kudrna D."/>
            <person name="Kulathinal R.J."/>
            <person name="Kumar S."/>
            <person name="Kwok R."/>
            <person name="Lander E."/>
            <person name="Langley C.H."/>
            <person name="Lapoint R."/>
            <person name="Lazzaro B.P."/>
            <person name="Lee S.J."/>
            <person name="Levesque L."/>
            <person name="Li R."/>
            <person name="Lin C.F."/>
            <person name="Lin M.F."/>
            <person name="Lindblad-Toh K."/>
            <person name="Llopart A."/>
            <person name="Long M."/>
            <person name="Low L."/>
            <person name="Lozovsky E."/>
            <person name="Lu J."/>
            <person name="Luo M."/>
            <person name="Machado C.A."/>
            <person name="Makalowski W."/>
            <person name="Marzo M."/>
            <person name="Matsuda M."/>
            <person name="Matzkin L."/>
            <person name="McAllister B."/>
            <person name="McBride C.S."/>
            <person name="McKernan B."/>
            <person name="McKernan K."/>
            <person name="Mendez-Lago M."/>
            <person name="Minx P."/>
            <person name="Mollenhauer M.U."/>
            <person name="Montooth K."/>
            <person name="Mount S.M."/>
            <person name="Mu X."/>
            <person name="Myers E."/>
            <person name="Negre B."/>
            <person name="Newfeld S."/>
            <person name="Nielsen R."/>
            <person name="Noor M.A."/>
            <person name="O'Grady P."/>
            <person name="Pachter L."/>
            <person name="Papaceit M."/>
            <person name="Parisi M.J."/>
            <person name="Parisi M."/>
            <person name="Parts L."/>
            <person name="Pedersen J.S."/>
            <person name="Pesole G."/>
            <person name="Phillippy A.M."/>
            <person name="Ponting C.P."/>
            <person name="Pop M."/>
            <person name="Porcelli D."/>
            <person name="Powell J.R."/>
            <person name="Prohaska S."/>
            <person name="Pruitt K."/>
            <person name="Puig M."/>
            <person name="Quesneville H."/>
            <person name="Ram K.R."/>
            <person name="Rand D."/>
            <person name="Rasmussen M.D."/>
            <person name="Reed L.K."/>
            <person name="Reenan R."/>
            <person name="Reily A."/>
            <person name="Remington K.A."/>
            <person name="Rieger T.T."/>
            <person name="Ritchie M.G."/>
            <person name="Robin C."/>
            <person name="Rogers Y.H."/>
            <person name="Rohde C."/>
            <person name="Rozas J."/>
            <person name="Rubenfield M.J."/>
            <person name="Ruiz A."/>
            <person name="Russo S."/>
            <person name="Salzberg S.L."/>
            <person name="Sanchez-Gracia A."/>
            <person name="Saranga D.J."/>
            <person name="Sato H."/>
            <person name="Schaeffer S.W."/>
            <person name="Schatz M.C."/>
            <person name="Schlenke T."/>
            <person name="Schwartz R."/>
            <person name="Segarra C."/>
            <person name="Singh R.S."/>
            <person name="Sirot L."/>
            <person name="Sirota M."/>
            <person name="Sisneros N.B."/>
            <person name="Smith C.D."/>
            <person name="Smith T.F."/>
            <person name="Spieth J."/>
            <person name="Stage D.E."/>
            <person name="Stark A."/>
            <person name="Stephan W."/>
            <person name="Strausberg R.L."/>
            <person name="Strempel S."/>
            <person name="Sturgill D."/>
            <person name="Sutton G."/>
            <person name="Sutton G.G."/>
            <person name="Tao W."/>
            <person name="Teichmann S."/>
            <person name="Tobari Y.N."/>
            <person name="Tomimura Y."/>
            <person name="Tsolas J.M."/>
            <person name="Valente V.L."/>
            <person name="Venter E."/>
            <person name="Venter J.C."/>
            <person name="Vicario S."/>
            <person name="Vieira F.G."/>
            <person name="Vilella A.J."/>
            <person name="Villasante A."/>
            <person name="Walenz B."/>
            <person name="Wang J."/>
            <person name="Wasserman M."/>
            <person name="Watts T."/>
            <person name="Wilson D."/>
            <person name="Wilson R.K."/>
            <person name="Wing R.A."/>
            <person name="Wolfner M.F."/>
            <person name="Wong A."/>
            <person name="Wong G.K."/>
            <person name="Wu C.I."/>
            <person name="Wu G."/>
            <person name="Yamamoto D."/>
            <person name="Yang H.P."/>
            <person name="Yang S.P."/>
            <person name="Yorke J.A."/>
            <person name="Yoshida K."/>
            <person name="Zdobnov E."/>
            <person name="Zhang P."/>
            <person name="Zhang Y."/>
            <person name="Zimin A.V."/>
            <person name="Baldwin J."/>
            <person name="Abdouelleil A."/>
            <person name="Abdulkadir J."/>
            <person name="Abebe A."/>
            <person name="Abera B."/>
            <person name="Abreu J."/>
            <person name="Acer S.C."/>
            <person name="Aftuck L."/>
            <person name="Alexander A."/>
            <person name="An P."/>
            <person name="Anderson E."/>
            <person name="Anderson S."/>
            <person name="Arachi H."/>
            <person name="Azer M."/>
            <person name="Bachantsang P."/>
            <person name="Barry A."/>
            <person name="Bayul T."/>
            <person name="Berlin A."/>
            <person name="Bessette D."/>
            <person name="Bloom T."/>
            <person name="Blye J."/>
            <person name="Boguslavskiy L."/>
            <person name="Bonnet C."/>
            <person name="Boukhgalter B."/>
            <person name="Bourzgui I."/>
            <person name="Brown A."/>
            <person name="Cahill P."/>
            <person name="Channer S."/>
            <person name="Cheshatsang Y."/>
            <person name="Chuda L."/>
            <person name="Citroen M."/>
            <person name="Collymore A."/>
            <person name="Cooke P."/>
            <person name="Costello M."/>
            <person name="D'Aco K."/>
            <person name="Daza R."/>
            <person name="De Haan G."/>
            <person name="DeGray S."/>
            <person name="DeMaso C."/>
            <person name="Dhargay N."/>
            <person name="Dooley K."/>
            <person name="Dooley E."/>
            <person name="Doricent M."/>
            <person name="Dorje P."/>
            <person name="Dorjee K."/>
            <person name="Dupes A."/>
            <person name="Elong R."/>
            <person name="Falk J."/>
            <person name="Farina A."/>
            <person name="Faro S."/>
            <person name="Ferguson D."/>
            <person name="Fisher S."/>
            <person name="Foley C.D."/>
            <person name="Franke A."/>
            <person name="Friedrich D."/>
            <person name="Gadbois L."/>
            <person name="Gearin G."/>
            <person name="Gearin C.R."/>
            <person name="Giannoukos G."/>
            <person name="Goode T."/>
            <person name="Graham J."/>
            <person name="Grandbois E."/>
            <person name="Grewal S."/>
            <person name="Gyaltsen K."/>
            <person name="Hafez N."/>
            <person name="Hagos B."/>
            <person name="Hall J."/>
            <person name="Henson C."/>
            <person name="Hollinger A."/>
            <person name="Honan T."/>
            <person name="Huard M.D."/>
            <person name="Hughes L."/>
            <person name="Hurhula B."/>
            <person name="Husby M.E."/>
            <person name="Kamat A."/>
            <person name="Kanga B."/>
            <person name="Kashin S."/>
            <person name="Khazanovich D."/>
            <person name="Kisner P."/>
            <person name="Lance K."/>
            <person name="Lara M."/>
            <person name="Lee W."/>
            <person name="Lennon N."/>
            <person name="Letendre F."/>
            <person name="LeVine R."/>
            <person name="Lipovsky A."/>
            <person name="Liu X."/>
            <person name="Liu J."/>
            <person name="Liu S."/>
            <person name="Lokyitsang T."/>
            <person name="Lokyitsang Y."/>
            <person name="Lubonja R."/>
            <person name="Lui A."/>
            <person name="MacDonald P."/>
            <person name="Magnisalis V."/>
            <person name="Maru K."/>
            <person name="Matthews C."/>
            <person name="McCusker W."/>
            <person name="McDonough S."/>
            <person name="Mehta T."/>
            <person name="Meldrim J."/>
            <person name="Meneus L."/>
            <person name="Mihai O."/>
            <person name="Mihalev A."/>
            <person name="Mihova T."/>
            <person name="Mittelman R."/>
            <person name="Mlenga V."/>
            <person name="Montmayeur A."/>
            <person name="Mulrain L."/>
            <person name="Navidi A."/>
            <person name="Naylor J."/>
            <person name="Negash T."/>
            <person name="Nguyen T."/>
            <person name="Nguyen N."/>
            <person name="Nicol R."/>
            <person name="Norbu C."/>
            <person name="Norbu N."/>
            <person name="Novod N."/>
            <person name="O'Neill B."/>
            <person name="Osman S."/>
            <person name="Markiewicz E."/>
            <person name="Oyono O.L."/>
            <person name="Patti C."/>
            <person name="Phunkhang P."/>
            <person name="Pierre F."/>
            <person name="Priest M."/>
            <person name="Raghuraman S."/>
            <person name="Rege F."/>
            <person name="Reyes R."/>
            <person name="Rise C."/>
            <person name="Rogov P."/>
            <person name="Ross K."/>
            <person name="Ryan E."/>
            <person name="Settipalli S."/>
            <person name="Shea T."/>
            <person name="Sherpa N."/>
            <person name="Shi L."/>
            <person name="Shih D."/>
            <person name="Sparrow T."/>
            <person name="Spaulding J."/>
            <person name="Stalker J."/>
            <person name="Stange-Thomann N."/>
            <person name="Stavropoulos S."/>
            <person name="Stone C."/>
            <person name="Strader C."/>
            <person name="Tesfaye S."/>
            <person name="Thomson T."/>
            <person name="Thoulutsang Y."/>
            <person name="Thoulutsang D."/>
            <person name="Topham K."/>
            <person name="Topping I."/>
            <person name="Tsamla T."/>
            <person name="Vassiliev H."/>
            <person name="Vo A."/>
            <person name="Wangchuk T."/>
            <person name="Wangdi T."/>
            <person name="Weiand M."/>
            <person name="Wilkinson J."/>
            <person name="Wilson A."/>
            <person name="Yadav S."/>
            <person name="Young G."/>
            <person name="Yu Q."/>
            <person name="Zembek L."/>
            <person name="Zhong D."/>
            <person name="Zimmer A."/>
            <person name="Zwirko Z."/>
            <person name="Jaffe D.B."/>
            <person name="Alvarez P."/>
            <person name="Brockman W."/>
            <person name="Butler J."/>
            <person name="Chin C."/>
            <person name="Gnerre S."/>
            <person name="Grabherr M."/>
            <person name="Kleber M."/>
            <person name="Mauceli E."/>
            <person name="MacCallum I."/>
        </authorList>
    </citation>
    <scope>NUCLEOTIDE SEQUENCE [LARGE SCALE GENOMIC DNA]</scope>
    <source>
        <strain evidence="2">Tucson 14030-0811.24</strain>
    </source>
</reference>